<dbReference type="Pfam" id="PF07661">
    <property type="entry name" value="MORN_2"/>
    <property type="match status" value="6"/>
</dbReference>
<dbReference type="AlphaFoldDB" id="A0A414Q0I1"/>
<name>A0A414Q0I1_FUSMR</name>
<dbReference type="RefSeq" id="WP_117709312.1">
    <property type="nucleotide sequence ID" value="NZ_QRHL01000002.1"/>
</dbReference>
<organism evidence="1 2">
    <name type="scientific">Fusobacterium mortiferum</name>
    <dbReference type="NCBI Taxonomy" id="850"/>
    <lineage>
        <taxon>Bacteria</taxon>
        <taxon>Fusobacteriati</taxon>
        <taxon>Fusobacteriota</taxon>
        <taxon>Fusobacteriia</taxon>
        <taxon>Fusobacteriales</taxon>
        <taxon>Fusobacteriaceae</taxon>
        <taxon>Fusobacterium</taxon>
    </lineage>
</organism>
<dbReference type="SUPFAM" id="SSF82185">
    <property type="entry name" value="Histone H3 K4-specific methyltransferase SET7/9 N-terminal domain"/>
    <property type="match status" value="2"/>
</dbReference>
<reference evidence="1 2" key="1">
    <citation type="submission" date="2018-08" db="EMBL/GenBank/DDBJ databases">
        <title>A genome reference for cultivated species of the human gut microbiota.</title>
        <authorList>
            <person name="Zou Y."/>
            <person name="Xue W."/>
            <person name="Luo G."/>
        </authorList>
    </citation>
    <scope>NUCLEOTIDE SEQUENCE [LARGE SCALE GENOMIC DNA]</scope>
    <source>
        <strain evidence="1 2">AM25-1</strain>
    </source>
</reference>
<gene>
    <name evidence="1" type="ORF">DW663_02265</name>
</gene>
<evidence type="ECO:0000313" key="1">
    <source>
        <dbReference type="EMBL" id="RHF74311.1"/>
    </source>
</evidence>
<sequence length="164" mass="19321">MKRLIMLIFFSFITYSFSYQIEENFTGQIVKKYENGQVQSIENFKNGKLDGEFKEFYKDGTLAQIGSFKSGDLENIKAFYENGNLKFEEILKDRKGKYKGYYPNGQLEEEGEVFQGEEAGLWKYYNEEGKLLSEGRYKEGKKIGKWKLYNFDGSLLKIENYKEK</sequence>
<proteinExistence type="predicted"/>
<dbReference type="Gene3D" id="2.20.110.10">
    <property type="entry name" value="Histone H3 K4-specific methyltransferase SET7/9 N-terminal domain"/>
    <property type="match status" value="1"/>
</dbReference>
<dbReference type="Proteomes" id="UP000284676">
    <property type="component" value="Unassembled WGS sequence"/>
</dbReference>
<dbReference type="InterPro" id="IPR011652">
    <property type="entry name" value="MORN_2"/>
</dbReference>
<evidence type="ECO:0000313" key="2">
    <source>
        <dbReference type="Proteomes" id="UP000284676"/>
    </source>
</evidence>
<comment type="caution">
    <text evidence="1">The sequence shown here is derived from an EMBL/GenBank/DDBJ whole genome shotgun (WGS) entry which is preliminary data.</text>
</comment>
<accession>A0A414Q0I1</accession>
<dbReference type="Gene3D" id="3.90.930.1">
    <property type="match status" value="1"/>
</dbReference>
<protein>
    <submittedName>
        <fullName evidence="1">Toxin-antitoxin system YwqK family antitoxin</fullName>
    </submittedName>
</protein>
<dbReference type="EMBL" id="QRHL01000002">
    <property type="protein sequence ID" value="RHF74311.1"/>
    <property type="molecule type" value="Genomic_DNA"/>
</dbReference>